<evidence type="ECO:0000256" key="1">
    <source>
        <dbReference type="ARBA" id="ARBA00022670"/>
    </source>
</evidence>
<protein>
    <recommendedName>
        <fullName evidence="4">P/Homo B domain-containing protein</fullName>
    </recommendedName>
</protein>
<comment type="caution">
    <text evidence="5">The sequence shown here is derived from an EMBL/GenBank/DDBJ whole genome shotgun (WGS) entry which is preliminary data.</text>
</comment>
<dbReference type="Proteomes" id="UP001165498">
    <property type="component" value="Unassembled WGS sequence"/>
</dbReference>
<dbReference type="InterPro" id="IPR008979">
    <property type="entry name" value="Galactose-bd-like_sf"/>
</dbReference>
<proteinExistence type="predicted"/>
<evidence type="ECO:0000259" key="4">
    <source>
        <dbReference type="PROSITE" id="PS51829"/>
    </source>
</evidence>
<sequence length="216" mass="22202">MRITATLAVLGLGLAAASASAEVATFTGTGMGPIPDAPAGSPSCGVNNLGQPRVISFDVTGLQYPVVAVKLSMNVVHSWRGDLVVSLAAPGGTPSKIIFSHTGSNVPNGCGHDGDLNGEYKFSDDALRGWWAWATPVVPPETYRAATPGGVQPGGVPAIISEAFKGVPPSQANGTWTLTFWDAGDGNTGTVNGATLTIDHTDQLFKWGFETIPTTP</sequence>
<dbReference type="Pfam" id="PF01483">
    <property type="entry name" value="P_proprotein"/>
    <property type="match status" value="1"/>
</dbReference>
<feature type="signal peptide" evidence="3">
    <location>
        <begin position="1"/>
        <end position="21"/>
    </location>
</feature>
<dbReference type="RefSeq" id="WP_255914877.1">
    <property type="nucleotide sequence ID" value="NZ_JANFQO010000011.1"/>
</dbReference>
<accession>A0ABT1QTT7</accession>
<evidence type="ECO:0000256" key="3">
    <source>
        <dbReference type="SAM" id="SignalP"/>
    </source>
</evidence>
<dbReference type="SUPFAM" id="SSF49785">
    <property type="entry name" value="Galactose-binding domain-like"/>
    <property type="match status" value="1"/>
</dbReference>
<evidence type="ECO:0000313" key="5">
    <source>
        <dbReference type="EMBL" id="MCQ4165687.1"/>
    </source>
</evidence>
<dbReference type="InterPro" id="IPR002884">
    <property type="entry name" value="P_dom"/>
</dbReference>
<evidence type="ECO:0000256" key="2">
    <source>
        <dbReference type="ARBA" id="ARBA00022801"/>
    </source>
</evidence>
<feature type="domain" description="P/Homo B" evidence="4">
    <location>
        <begin position="17"/>
        <end position="205"/>
    </location>
</feature>
<reference evidence="5" key="1">
    <citation type="submission" date="2022-07" db="EMBL/GenBank/DDBJ databases">
        <title>Tahibacter sp., a new gammaproteobacterium isolated from the silt sample collected at pig farm.</title>
        <authorList>
            <person name="Chen H."/>
        </authorList>
    </citation>
    <scope>NUCLEOTIDE SEQUENCE</scope>
    <source>
        <strain evidence="5">P2K</strain>
    </source>
</reference>
<feature type="chain" id="PRO_5046546455" description="P/Homo B domain-containing protein" evidence="3">
    <location>
        <begin position="22"/>
        <end position="216"/>
    </location>
</feature>
<gene>
    <name evidence="5" type="ORF">NM961_13285</name>
</gene>
<keyword evidence="6" id="KW-1185">Reference proteome</keyword>
<dbReference type="Gene3D" id="2.60.120.260">
    <property type="entry name" value="Galactose-binding domain-like"/>
    <property type="match status" value="1"/>
</dbReference>
<keyword evidence="3" id="KW-0732">Signal</keyword>
<dbReference type="PROSITE" id="PS51829">
    <property type="entry name" value="P_HOMO_B"/>
    <property type="match status" value="1"/>
</dbReference>
<keyword evidence="1" id="KW-0645">Protease</keyword>
<organism evidence="5 6">
    <name type="scientific">Tahibacter harae</name>
    <dbReference type="NCBI Taxonomy" id="2963937"/>
    <lineage>
        <taxon>Bacteria</taxon>
        <taxon>Pseudomonadati</taxon>
        <taxon>Pseudomonadota</taxon>
        <taxon>Gammaproteobacteria</taxon>
        <taxon>Lysobacterales</taxon>
        <taxon>Rhodanobacteraceae</taxon>
        <taxon>Tahibacter</taxon>
    </lineage>
</organism>
<keyword evidence="2" id="KW-0378">Hydrolase</keyword>
<evidence type="ECO:0000313" key="6">
    <source>
        <dbReference type="Proteomes" id="UP001165498"/>
    </source>
</evidence>
<name>A0ABT1QTT7_9GAMM</name>
<dbReference type="EMBL" id="JANFQO010000011">
    <property type="protein sequence ID" value="MCQ4165687.1"/>
    <property type="molecule type" value="Genomic_DNA"/>
</dbReference>